<dbReference type="EMBL" id="MZXV01000051">
    <property type="protein sequence ID" value="PZV35981.1"/>
    <property type="molecule type" value="Genomic_DNA"/>
</dbReference>
<keyword evidence="1" id="KW-0812">Transmembrane</keyword>
<accession>A0A2W7C116</accession>
<keyword evidence="1" id="KW-1133">Transmembrane helix</keyword>
<feature type="transmembrane region" description="Helical" evidence="1">
    <location>
        <begin position="26"/>
        <end position="46"/>
    </location>
</feature>
<proteinExistence type="predicted"/>
<dbReference type="AlphaFoldDB" id="A0A2W7C116"/>
<keyword evidence="3" id="KW-1185">Reference proteome</keyword>
<evidence type="ECO:0000313" key="2">
    <source>
        <dbReference type="EMBL" id="PZV35981.1"/>
    </source>
</evidence>
<keyword evidence="1" id="KW-0472">Membrane</keyword>
<feature type="transmembrane region" description="Helical" evidence="1">
    <location>
        <begin position="52"/>
        <end position="71"/>
    </location>
</feature>
<sequence length="148" mass="16705">MDVARISTEAWRQADSVAPPPRYDPFRAGVTGAAIAGGVVAVFGWLGGSSHMTGEIGVIVILAFALPYVHLRSEDRKNQEAFEKEYIRLLELEREREERLPTGKPKSLPARKARLTVRRPRLPVRKPRPGFQASRQQIACRRYVGWRS</sequence>
<dbReference type="Proteomes" id="UP000248616">
    <property type="component" value="Unassembled WGS sequence"/>
</dbReference>
<reference evidence="3" key="1">
    <citation type="submission" date="2017-03" db="EMBL/GenBank/DDBJ databases">
        <authorList>
            <person name="Safronova V.I."/>
            <person name="Sazanova A.L."/>
            <person name="Chirak E.R."/>
        </authorList>
    </citation>
    <scope>NUCLEOTIDE SEQUENCE [LARGE SCALE GENOMIC DNA]</scope>
    <source>
        <strain evidence="3">Ach-343</strain>
    </source>
</reference>
<evidence type="ECO:0000256" key="1">
    <source>
        <dbReference type="SAM" id="Phobius"/>
    </source>
</evidence>
<name>A0A2W7C116_9HYPH</name>
<protein>
    <submittedName>
        <fullName evidence="2">Uncharacterized protein</fullName>
    </submittedName>
</protein>
<organism evidence="2 3">
    <name type="scientific">Mesorhizobium kowhaii</name>
    <dbReference type="NCBI Taxonomy" id="1300272"/>
    <lineage>
        <taxon>Bacteria</taxon>
        <taxon>Pseudomonadati</taxon>
        <taxon>Pseudomonadota</taxon>
        <taxon>Alphaproteobacteria</taxon>
        <taxon>Hyphomicrobiales</taxon>
        <taxon>Phyllobacteriaceae</taxon>
        <taxon>Mesorhizobium</taxon>
    </lineage>
</organism>
<evidence type="ECO:0000313" key="3">
    <source>
        <dbReference type="Proteomes" id="UP000248616"/>
    </source>
</evidence>
<comment type="caution">
    <text evidence="2">The sequence shown here is derived from an EMBL/GenBank/DDBJ whole genome shotgun (WGS) entry which is preliminary data.</text>
</comment>
<gene>
    <name evidence="2" type="ORF">B5V02_22365</name>
</gene>